<comment type="caution">
    <text evidence="1">The sequence shown here is derived from an EMBL/GenBank/DDBJ whole genome shotgun (WGS) entry which is preliminary data.</text>
</comment>
<evidence type="ECO:0008006" key="3">
    <source>
        <dbReference type="Google" id="ProtNLM"/>
    </source>
</evidence>
<accession>A0ABV7CGX9</accession>
<protein>
    <recommendedName>
        <fullName evidence="3">DUF3025 domain-containing protein</fullName>
    </recommendedName>
</protein>
<reference evidence="2" key="1">
    <citation type="journal article" date="2019" name="Int. J. Syst. Evol. Microbiol.">
        <title>The Global Catalogue of Microorganisms (GCM) 10K type strain sequencing project: providing services to taxonomists for standard genome sequencing and annotation.</title>
        <authorList>
            <consortium name="The Broad Institute Genomics Platform"/>
            <consortium name="The Broad Institute Genome Sequencing Center for Infectious Disease"/>
            <person name="Wu L."/>
            <person name="Ma J."/>
        </authorList>
    </citation>
    <scope>NUCLEOTIDE SEQUENCE [LARGE SCALE GENOMIC DNA]</scope>
    <source>
        <strain evidence="2">KCTC 42730</strain>
    </source>
</reference>
<dbReference type="EMBL" id="JBHRSD010000010">
    <property type="protein sequence ID" value="MFC3031763.1"/>
    <property type="molecule type" value="Genomic_DNA"/>
</dbReference>
<gene>
    <name evidence="1" type="ORF">ACFOEE_04470</name>
</gene>
<evidence type="ECO:0000313" key="1">
    <source>
        <dbReference type="EMBL" id="MFC3031763.1"/>
    </source>
</evidence>
<proteinExistence type="predicted"/>
<organism evidence="1 2">
    <name type="scientific">Pseudoalteromonas fenneropenaei</name>
    <dbReference type="NCBI Taxonomy" id="1737459"/>
    <lineage>
        <taxon>Bacteria</taxon>
        <taxon>Pseudomonadati</taxon>
        <taxon>Pseudomonadota</taxon>
        <taxon>Gammaproteobacteria</taxon>
        <taxon>Alteromonadales</taxon>
        <taxon>Pseudoalteromonadaceae</taxon>
        <taxon>Pseudoalteromonas</taxon>
    </lineage>
</organism>
<sequence>MSLEFSSQELVSLHTSLAKLRLKADLTLLPKYPYFASKPYPLGRCKEIRDEVQRLLLMEFSKTECPAIRKIASYVQRGGVVHKAWGSLRDEYFQNAMLVDKWYLDVSNDTVHPNKPRVEVMLLADARFTQITSFELFAQIARSYWQVEIYANTVLPALAPYFPLICVNAAGASWLAAANDDMLAVAVGSQFTLSERIMRAEAPAPGVVLRAWLTMLEPLRHQSPFYAQDADSLSYCQRYRESQSGLSIAQRNDAVVAFSKLPSSVTIKS</sequence>
<name>A0ABV7CGX9_9GAMM</name>
<dbReference type="Proteomes" id="UP001595453">
    <property type="component" value="Unassembled WGS sequence"/>
</dbReference>
<dbReference type="RefSeq" id="WP_377121331.1">
    <property type="nucleotide sequence ID" value="NZ_JBHRSD010000010.1"/>
</dbReference>
<evidence type="ECO:0000313" key="2">
    <source>
        <dbReference type="Proteomes" id="UP001595453"/>
    </source>
</evidence>
<keyword evidence="2" id="KW-1185">Reference proteome</keyword>